<dbReference type="CDD" id="cd19975">
    <property type="entry name" value="PBP1_CcpA-like"/>
    <property type="match status" value="1"/>
</dbReference>
<keyword evidence="3" id="KW-0804">Transcription</keyword>
<dbReference type="EMBL" id="LHUR01000031">
    <property type="protein sequence ID" value="KOA18887.1"/>
    <property type="molecule type" value="Genomic_DNA"/>
</dbReference>
<keyword evidence="2" id="KW-0238">DNA-binding</keyword>
<proteinExistence type="predicted"/>
<dbReference type="STRING" id="36844.SAMN04488501_109129"/>
<name>A0A0L6Z7E1_9CLOT</name>
<dbReference type="Pfam" id="PF00356">
    <property type="entry name" value="LacI"/>
    <property type="match status" value="1"/>
</dbReference>
<dbReference type="PATRIC" id="fig|1121318.3.peg.2639"/>
<reference evidence="6" key="1">
    <citation type="submission" date="2015-08" db="EMBL/GenBank/DDBJ databases">
        <title>Genome sequence of the strict anaerobe Clostridium homopropionicum LuHBu1 (DSM 5847T).</title>
        <authorList>
            <person name="Poehlein A."/>
            <person name="Beck M."/>
            <person name="Schiel-Bengelsdorf B."/>
            <person name="Bengelsdorf F.R."/>
            <person name="Daniel R."/>
            <person name="Duerre P."/>
        </authorList>
    </citation>
    <scope>NUCLEOTIDE SEQUENCE [LARGE SCALE GENOMIC DNA]</scope>
    <source>
        <strain evidence="6">DSM 5847</strain>
    </source>
</reference>
<dbReference type="PRINTS" id="PR00036">
    <property type="entry name" value="HTHLACI"/>
</dbReference>
<dbReference type="Gene3D" id="1.10.260.40">
    <property type="entry name" value="lambda repressor-like DNA-binding domains"/>
    <property type="match status" value="1"/>
</dbReference>
<dbReference type="Pfam" id="PF00532">
    <property type="entry name" value="Peripla_BP_1"/>
    <property type="match status" value="1"/>
</dbReference>
<dbReference type="FunFam" id="1.10.260.40:FF:000002">
    <property type="entry name" value="HTH-type transcriptional repressor PurR"/>
    <property type="match status" value="1"/>
</dbReference>
<dbReference type="GO" id="GO:0000976">
    <property type="term" value="F:transcription cis-regulatory region binding"/>
    <property type="evidence" value="ECO:0007669"/>
    <property type="project" value="TreeGrafter"/>
</dbReference>
<comment type="caution">
    <text evidence="5">The sequence shown here is derived from an EMBL/GenBank/DDBJ whole genome shotgun (WGS) entry which is preliminary data.</text>
</comment>
<dbReference type="SMART" id="SM00354">
    <property type="entry name" value="HTH_LACI"/>
    <property type="match status" value="1"/>
</dbReference>
<dbReference type="InterPro" id="IPR028082">
    <property type="entry name" value="Peripla_BP_I"/>
</dbReference>
<dbReference type="InterPro" id="IPR010982">
    <property type="entry name" value="Lambda_DNA-bd_dom_sf"/>
</dbReference>
<dbReference type="PANTHER" id="PTHR30146:SF149">
    <property type="entry name" value="HTH-TYPE TRANSCRIPTIONAL REGULATOR EBGR"/>
    <property type="match status" value="1"/>
</dbReference>
<keyword evidence="6" id="KW-1185">Reference proteome</keyword>
<sequence length="334" mass="37513">MATSIKDVAREANVSIATVSRVLNNVDVVNEETKKKVLEAIEKLDYRPNIIARSLKTQKTKTIGIIIPDISNPIYPEIVRGAEDVANIYQYNIMLCNTDLDTEKEIEYLRVLGEKMVDGVIYMSNSLEKSVMKTISSSNMPIVLIETNGRETEFPSVVIDNKQAATDAVEYLINKGDKRIAYISTDKKAINASAIRYKAYKATLEKNGIPYDEDLVFFCKYALKSEDGYEAMNTILSKAKDIDALFCVNDEIAMGAINAIRDNGLRVPEDIDVVGFNDTHGAEFFYPRLTTVAQPLYDMGSVATRMLIKKINNEEVEKKVFVLPYELVERDSTK</sequence>
<evidence type="ECO:0000313" key="5">
    <source>
        <dbReference type="EMBL" id="KOA18887.1"/>
    </source>
</evidence>
<dbReference type="PROSITE" id="PS00356">
    <property type="entry name" value="HTH_LACI_1"/>
    <property type="match status" value="1"/>
</dbReference>
<dbReference type="GO" id="GO:0003700">
    <property type="term" value="F:DNA-binding transcription factor activity"/>
    <property type="evidence" value="ECO:0007669"/>
    <property type="project" value="TreeGrafter"/>
</dbReference>
<gene>
    <name evidence="5" type="primary">ccpA_2</name>
    <name evidence="5" type="ORF">CLHOM_26270</name>
</gene>
<dbReference type="AlphaFoldDB" id="A0A0L6Z7E1"/>
<dbReference type="SUPFAM" id="SSF53822">
    <property type="entry name" value="Periplasmic binding protein-like I"/>
    <property type="match status" value="1"/>
</dbReference>
<accession>A0A0L6Z7E1</accession>
<dbReference type="SUPFAM" id="SSF47413">
    <property type="entry name" value="lambda repressor-like DNA-binding domains"/>
    <property type="match status" value="1"/>
</dbReference>
<evidence type="ECO:0000256" key="3">
    <source>
        <dbReference type="ARBA" id="ARBA00023163"/>
    </source>
</evidence>
<evidence type="ECO:0000313" key="6">
    <source>
        <dbReference type="Proteomes" id="UP000037043"/>
    </source>
</evidence>
<protein>
    <submittedName>
        <fullName evidence="5">Catabolite control protein A</fullName>
    </submittedName>
</protein>
<evidence type="ECO:0000259" key="4">
    <source>
        <dbReference type="PROSITE" id="PS50932"/>
    </source>
</evidence>
<dbReference type="CDD" id="cd01392">
    <property type="entry name" value="HTH_LacI"/>
    <property type="match status" value="1"/>
</dbReference>
<dbReference type="Proteomes" id="UP000037043">
    <property type="component" value="Unassembled WGS sequence"/>
</dbReference>
<dbReference type="InterPro" id="IPR001761">
    <property type="entry name" value="Peripla_BP/Lac1_sug-bd_dom"/>
</dbReference>
<organism evidence="5 6">
    <name type="scientific">Clostridium homopropionicum DSM 5847</name>
    <dbReference type="NCBI Taxonomy" id="1121318"/>
    <lineage>
        <taxon>Bacteria</taxon>
        <taxon>Bacillati</taxon>
        <taxon>Bacillota</taxon>
        <taxon>Clostridia</taxon>
        <taxon>Eubacteriales</taxon>
        <taxon>Clostridiaceae</taxon>
        <taxon>Clostridium</taxon>
    </lineage>
</organism>
<dbReference type="PROSITE" id="PS50932">
    <property type="entry name" value="HTH_LACI_2"/>
    <property type="match status" value="1"/>
</dbReference>
<dbReference type="PANTHER" id="PTHR30146">
    <property type="entry name" value="LACI-RELATED TRANSCRIPTIONAL REPRESSOR"/>
    <property type="match status" value="1"/>
</dbReference>
<dbReference type="RefSeq" id="WP_052222115.1">
    <property type="nucleotide sequence ID" value="NZ_LHUR01000031.1"/>
</dbReference>
<keyword evidence="1" id="KW-0805">Transcription regulation</keyword>
<evidence type="ECO:0000256" key="1">
    <source>
        <dbReference type="ARBA" id="ARBA00023015"/>
    </source>
</evidence>
<dbReference type="InterPro" id="IPR000843">
    <property type="entry name" value="HTH_LacI"/>
</dbReference>
<feature type="domain" description="HTH lacI-type" evidence="4">
    <location>
        <begin position="3"/>
        <end position="57"/>
    </location>
</feature>
<evidence type="ECO:0000256" key="2">
    <source>
        <dbReference type="ARBA" id="ARBA00023125"/>
    </source>
</evidence>
<dbReference type="Gene3D" id="3.40.50.2300">
    <property type="match status" value="2"/>
</dbReference>